<dbReference type="EMBL" id="WUMV01000003">
    <property type="protein sequence ID" value="MXN65490.1"/>
    <property type="molecule type" value="Genomic_DNA"/>
</dbReference>
<keyword evidence="3" id="KW-0804">Transcription</keyword>
<evidence type="ECO:0000256" key="3">
    <source>
        <dbReference type="ARBA" id="ARBA00023163"/>
    </source>
</evidence>
<keyword evidence="6" id="KW-1185">Reference proteome</keyword>
<feature type="domain" description="HTH gntR-type" evidence="4">
    <location>
        <begin position="22"/>
        <end position="90"/>
    </location>
</feature>
<dbReference type="Pfam" id="PF07702">
    <property type="entry name" value="UTRA"/>
    <property type="match status" value="1"/>
</dbReference>
<dbReference type="Proteomes" id="UP000433101">
    <property type="component" value="Unassembled WGS sequence"/>
</dbReference>
<dbReference type="GO" id="GO:0003700">
    <property type="term" value="F:DNA-binding transcription factor activity"/>
    <property type="evidence" value="ECO:0007669"/>
    <property type="project" value="InterPro"/>
</dbReference>
<dbReference type="InterPro" id="IPR036390">
    <property type="entry name" value="WH_DNA-bd_sf"/>
</dbReference>
<reference evidence="5 6" key="1">
    <citation type="submission" date="2019-12" db="EMBL/GenBank/DDBJ databases">
        <authorList>
            <person name="Li M."/>
        </authorList>
    </citation>
    <scope>NUCLEOTIDE SEQUENCE [LARGE SCALE GENOMIC DNA]</scope>
    <source>
        <strain evidence="5 6">GBMRC 2046</strain>
    </source>
</reference>
<comment type="caution">
    <text evidence="5">The sequence shown here is derived from an EMBL/GenBank/DDBJ whole genome shotgun (WGS) entry which is preliminary data.</text>
</comment>
<dbReference type="InterPro" id="IPR050679">
    <property type="entry name" value="Bact_HTH_transcr_reg"/>
</dbReference>
<dbReference type="SUPFAM" id="SSF46785">
    <property type="entry name" value="Winged helix' DNA-binding domain"/>
    <property type="match status" value="1"/>
</dbReference>
<dbReference type="InterPro" id="IPR011663">
    <property type="entry name" value="UTRA"/>
</dbReference>
<dbReference type="Pfam" id="PF00392">
    <property type="entry name" value="GntR"/>
    <property type="match status" value="1"/>
</dbReference>
<evidence type="ECO:0000313" key="6">
    <source>
        <dbReference type="Proteomes" id="UP000433101"/>
    </source>
</evidence>
<dbReference type="SMART" id="SM00345">
    <property type="entry name" value="HTH_GNTR"/>
    <property type="match status" value="1"/>
</dbReference>
<dbReference type="Gene3D" id="1.10.10.10">
    <property type="entry name" value="Winged helix-like DNA-binding domain superfamily/Winged helix DNA-binding domain"/>
    <property type="match status" value="1"/>
</dbReference>
<dbReference type="InterPro" id="IPR000524">
    <property type="entry name" value="Tscrpt_reg_HTH_GntR"/>
</dbReference>
<protein>
    <submittedName>
        <fullName evidence="5">UTRA domain-containing protein</fullName>
    </submittedName>
</protein>
<dbReference type="InterPro" id="IPR036388">
    <property type="entry name" value="WH-like_DNA-bd_sf"/>
</dbReference>
<gene>
    <name evidence="5" type="ORF">GR183_11310</name>
</gene>
<keyword evidence="2" id="KW-0238">DNA-binding</keyword>
<organism evidence="5 6">
    <name type="scientific">Stappia sediminis</name>
    <dbReference type="NCBI Taxonomy" id="2692190"/>
    <lineage>
        <taxon>Bacteria</taxon>
        <taxon>Pseudomonadati</taxon>
        <taxon>Pseudomonadota</taxon>
        <taxon>Alphaproteobacteria</taxon>
        <taxon>Hyphomicrobiales</taxon>
        <taxon>Stappiaceae</taxon>
        <taxon>Stappia</taxon>
    </lineage>
</organism>
<evidence type="ECO:0000256" key="2">
    <source>
        <dbReference type="ARBA" id="ARBA00023125"/>
    </source>
</evidence>
<dbReference type="PANTHER" id="PTHR44846:SF16">
    <property type="entry name" value="TRANSCRIPTIONAL REGULATOR PHNF-RELATED"/>
    <property type="match status" value="1"/>
</dbReference>
<name>A0A7X3S878_9HYPH</name>
<dbReference type="GO" id="GO:0003677">
    <property type="term" value="F:DNA binding"/>
    <property type="evidence" value="ECO:0007669"/>
    <property type="project" value="UniProtKB-KW"/>
</dbReference>
<dbReference type="SUPFAM" id="SSF64288">
    <property type="entry name" value="Chorismate lyase-like"/>
    <property type="match status" value="1"/>
</dbReference>
<evidence type="ECO:0000313" key="5">
    <source>
        <dbReference type="EMBL" id="MXN65490.1"/>
    </source>
</evidence>
<evidence type="ECO:0000256" key="1">
    <source>
        <dbReference type="ARBA" id="ARBA00023015"/>
    </source>
</evidence>
<evidence type="ECO:0000259" key="4">
    <source>
        <dbReference type="PROSITE" id="PS50949"/>
    </source>
</evidence>
<dbReference type="SMART" id="SM00866">
    <property type="entry name" value="UTRA"/>
    <property type="match status" value="1"/>
</dbReference>
<keyword evidence="1" id="KW-0805">Transcription regulation</keyword>
<sequence length="253" mass="27483">MQRAKGRRPIRARTLSADENGEPLYKRIKADILAQVRSGKLRPGTTIPGEVELAESYGCARMTVNRAVRELAAEGVLERRKRAGTRVTPFSGHSALLDIPRIDQEIANLGCKVGYRLIRRREEGARGEIASALEVAEGARVLAIVCLHLADGTPFQLEKRWINLAAAPAARGEPFERQGPNQWLLDNVPWSSVEHEVAAIAAEAADARALGLSPGAPVLQITRVTRDGARAITLAKLLHPGESYRLQARASAV</sequence>
<dbReference type="AlphaFoldDB" id="A0A7X3S878"/>
<proteinExistence type="predicted"/>
<dbReference type="CDD" id="cd07377">
    <property type="entry name" value="WHTH_GntR"/>
    <property type="match status" value="1"/>
</dbReference>
<dbReference type="RefSeq" id="WP_160775664.1">
    <property type="nucleotide sequence ID" value="NZ_WUMV01000003.1"/>
</dbReference>
<dbReference type="PRINTS" id="PR00035">
    <property type="entry name" value="HTHGNTR"/>
</dbReference>
<dbReference type="PROSITE" id="PS50949">
    <property type="entry name" value="HTH_GNTR"/>
    <property type="match status" value="1"/>
</dbReference>
<dbReference type="PANTHER" id="PTHR44846">
    <property type="entry name" value="MANNOSYL-D-GLYCERATE TRANSPORT/METABOLISM SYSTEM REPRESSOR MNGR-RELATED"/>
    <property type="match status" value="1"/>
</dbReference>
<accession>A0A7X3S878</accession>
<dbReference type="Gene3D" id="3.40.1410.10">
    <property type="entry name" value="Chorismate lyase-like"/>
    <property type="match status" value="1"/>
</dbReference>
<dbReference type="InterPro" id="IPR028978">
    <property type="entry name" value="Chorismate_lyase_/UTRA_dom_sf"/>
</dbReference>